<reference evidence="2" key="1">
    <citation type="submission" date="2013-06" db="EMBL/GenBank/DDBJ databases">
        <authorList>
            <person name="Zhao Q."/>
        </authorList>
    </citation>
    <scope>NUCLEOTIDE SEQUENCE</scope>
    <source>
        <strain evidence="2">cv. W1943</strain>
    </source>
</reference>
<dbReference type="HOGENOM" id="CLU_1962965_0_0_1"/>
<evidence type="ECO:0000313" key="2">
    <source>
        <dbReference type="Proteomes" id="UP000008022"/>
    </source>
</evidence>
<sequence>MVPVVVVGSLRRLRRRCSLLFSGGRPSPGCPHRRAFSTAGYGKDVDEVNLKFAEAREEIEAACLLLQLLLLEFTWARRGGAASSSTTYEYKVVTREMVALGQSRASLSGSPAASPTRATTGHPFISTLDLRPLNASL</sequence>
<dbReference type="EnsemblPlants" id="ORUFI07G17470.1">
    <property type="protein sequence ID" value="ORUFI07G17470.1"/>
    <property type="gene ID" value="ORUFI07G17470"/>
</dbReference>
<name>A0A0E0Q982_ORYRU</name>
<reference evidence="1" key="2">
    <citation type="submission" date="2015-06" db="UniProtKB">
        <authorList>
            <consortium name="EnsemblPlants"/>
        </authorList>
    </citation>
    <scope>IDENTIFICATION</scope>
</reference>
<dbReference type="Proteomes" id="UP000008022">
    <property type="component" value="Unassembled WGS sequence"/>
</dbReference>
<dbReference type="AlphaFoldDB" id="A0A0E0Q982"/>
<accession>A0A0E0Q982</accession>
<dbReference type="Gramene" id="ORUFI07G17470.1">
    <property type="protein sequence ID" value="ORUFI07G17470.1"/>
    <property type="gene ID" value="ORUFI07G17470"/>
</dbReference>
<keyword evidence="2" id="KW-1185">Reference proteome</keyword>
<proteinExistence type="predicted"/>
<protein>
    <submittedName>
        <fullName evidence="1">Uncharacterized protein</fullName>
    </submittedName>
</protein>
<organism evidence="1 2">
    <name type="scientific">Oryza rufipogon</name>
    <name type="common">Brownbeard rice</name>
    <name type="synonym">Asian wild rice</name>
    <dbReference type="NCBI Taxonomy" id="4529"/>
    <lineage>
        <taxon>Eukaryota</taxon>
        <taxon>Viridiplantae</taxon>
        <taxon>Streptophyta</taxon>
        <taxon>Embryophyta</taxon>
        <taxon>Tracheophyta</taxon>
        <taxon>Spermatophyta</taxon>
        <taxon>Magnoliopsida</taxon>
        <taxon>Liliopsida</taxon>
        <taxon>Poales</taxon>
        <taxon>Poaceae</taxon>
        <taxon>BOP clade</taxon>
        <taxon>Oryzoideae</taxon>
        <taxon>Oryzeae</taxon>
        <taxon>Oryzinae</taxon>
        <taxon>Oryza</taxon>
    </lineage>
</organism>
<evidence type="ECO:0000313" key="1">
    <source>
        <dbReference type="EnsemblPlants" id="ORUFI07G17470.1"/>
    </source>
</evidence>